<evidence type="ECO:0000313" key="3">
    <source>
        <dbReference type="Proteomes" id="UP000438429"/>
    </source>
</evidence>
<feature type="region of interest" description="Disordered" evidence="1">
    <location>
        <begin position="33"/>
        <end position="54"/>
    </location>
</feature>
<name>A0A6A4TVD2_SCOMX</name>
<gene>
    <name evidence="2" type="ORF">F2P81_002511</name>
</gene>
<evidence type="ECO:0000313" key="2">
    <source>
        <dbReference type="EMBL" id="KAF0045982.1"/>
    </source>
</evidence>
<protein>
    <submittedName>
        <fullName evidence="2">Uncharacterized protein</fullName>
    </submittedName>
</protein>
<sequence>MQPLKKRGKKKRKEKLFAHMHFEDHVVPCFSDPPRLSGIANKKGPRPQRDAARGESTCLTLTVTMRKRANVLPDMRSLLSV</sequence>
<reference evidence="2 3" key="1">
    <citation type="submission" date="2019-06" db="EMBL/GenBank/DDBJ databases">
        <title>Draft genomes of female and male turbot (Scophthalmus maximus).</title>
        <authorList>
            <person name="Xu H."/>
            <person name="Xu X.-W."/>
            <person name="Shao C."/>
            <person name="Chen S."/>
        </authorList>
    </citation>
    <scope>NUCLEOTIDE SEQUENCE [LARGE SCALE GENOMIC DNA]</scope>
    <source>
        <strain evidence="2">Ysfricsl-2016a</strain>
        <tissue evidence="2">Blood</tissue>
    </source>
</reference>
<accession>A0A6A4TVD2</accession>
<evidence type="ECO:0000256" key="1">
    <source>
        <dbReference type="SAM" id="MobiDB-lite"/>
    </source>
</evidence>
<dbReference type="AlphaFoldDB" id="A0A6A4TVD2"/>
<dbReference type="EMBL" id="VEVO01000002">
    <property type="protein sequence ID" value="KAF0045982.1"/>
    <property type="molecule type" value="Genomic_DNA"/>
</dbReference>
<organism evidence="2 3">
    <name type="scientific">Scophthalmus maximus</name>
    <name type="common">Turbot</name>
    <name type="synonym">Psetta maxima</name>
    <dbReference type="NCBI Taxonomy" id="52904"/>
    <lineage>
        <taxon>Eukaryota</taxon>
        <taxon>Metazoa</taxon>
        <taxon>Chordata</taxon>
        <taxon>Craniata</taxon>
        <taxon>Vertebrata</taxon>
        <taxon>Euteleostomi</taxon>
        <taxon>Actinopterygii</taxon>
        <taxon>Neopterygii</taxon>
        <taxon>Teleostei</taxon>
        <taxon>Neoteleostei</taxon>
        <taxon>Acanthomorphata</taxon>
        <taxon>Carangaria</taxon>
        <taxon>Pleuronectiformes</taxon>
        <taxon>Pleuronectoidei</taxon>
        <taxon>Scophthalmidae</taxon>
        <taxon>Scophthalmus</taxon>
    </lineage>
</organism>
<comment type="caution">
    <text evidence="2">The sequence shown here is derived from an EMBL/GenBank/DDBJ whole genome shotgun (WGS) entry which is preliminary data.</text>
</comment>
<proteinExistence type="predicted"/>
<dbReference type="Proteomes" id="UP000438429">
    <property type="component" value="Unassembled WGS sequence"/>
</dbReference>